<dbReference type="GO" id="GO:0004803">
    <property type="term" value="F:transposase activity"/>
    <property type="evidence" value="ECO:0007669"/>
    <property type="project" value="TreeGrafter"/>
</dbReference>
<dbReference type="OrthoDB" id="2168138at2"/>
<dbReference type="Proteomes" id="UP000262072">
    <property type="component" value="Unassembled WGS sequence"/>
</dbReference>
<sequence length="355" mass="40849">MTENNCITENRTFKHLTDIQRGKLEQMAKSGTYKQAEMARELGVSQPTVSRELKRGRTRQLDYQHNYYEQYIAASGARVYEENRENSHARDHQKYSASFLAALPENLAPKKGLRLHSVDTFVHAYRKLHPEERVPCTKTVYVLINAAVLPIRNIDLPMKTRMRPRKKNVSEPKGHNAKHLGRSIEERAPEVLSREEFGHWEVDLVLGKKTKNEPVIITMVERKTRYFLTKKVWGKGAALVQKGVLDLMKKQGLEQFKSLTTDNGSEFSSLSLIESIAEDVQVFFTHAYASWEKGTNERHNRMLREFIPKGVTLRPLSYSYLLAVTDTINHRPRKIMGYATPAERLQEELADLQAA</sequence>
<evidence type="ECO:0000313" key="3">
    <source>
        <dbReference type="Proteomes" id="UP000262072"/>
    </source>
</evidence>
<protein>
    <submittedName>
        <fullName evidence="2">Integrase catalytic core</fullName>
    </submittedName>
</protein>
<name>A0A383TB54_9LACT</name>
<dbReference type="InterPro" id="IPR001584">
    <property type="entry name" value="Integrase_cat-core"/>
</dbReference>
<dbReference type="Gene3D" id="3.30.420.10">
    <property type="entry name" value="Ribonuclease H-like superfamily/Ribonuclease H"/>
    <property type="match status" value="1"/>
</dbReference>
<dbReference type="GO" id="GO:0005829">
    <property type="term" value="C:cytosol"/>
    <property type="evidence" value="ECO:0007669"/>
    <property type="project" value="TreeGrafter"/>
</dbReference>
<organism evidence="2 3">
    <name type="scientific">Trichococcus shcherbakoviae</name>
    <dbReference type="NCBI Taxonomy" id="2094020"/>
    <lineage>
        <taxon>Bacteria</taxon>
        <taxon>Bacillati</taxon>
        <taxon>Bacillota</taxon>
        <taxon>Bacilli</taxon>
        <taxon>Lactobacillales</taxon>
        <taxon>Carnobacteriaceae</taxon>
        <taxon>Trichococcus</taxon>
    </lineage>
</organism>
<dbReference type="SUPFAM" id="SSF53098">
    <property type="entry name" value="Ribonuclease H-like"/>
    <property type="match status" value="1"/>
</dbReference>
<dbReference type="InterPro" id="IPR036397">
    <property type="entry name" value="RNaseH_sf"/>
</dbReference>
<dbReference type="Pfam" id="PF00665">
    <property type="entry name" value="rve"/>
    <property type="match status" value="1"/>
</dbReference>
<dbReference type="PANTHER" id="PTHR10948:SF23">
    <property type="entry name" value="TRANSPOSASE INSI FOR INSERTION SEQUENCE ELEMENT IS30A-RELATED"/>
    <property type="match status" value="1"/>
</dbReference>
<dbReference type="InterPro" id="IPR012337">
    <property type="entry name" value="RNaseH-like_sf"/>
</dbReference>
<dbReference type="PANTHER" id="PTHR10948">
    <property type="entry name" value="TRANSPOSASE"/>
    <property type="match status" value="1"/>
</dbReference>
<dbReference type="GO" id="GO:0032196">
    <property type="term" value="P:transposition"/>
    <property type="evidence" value="ECO:0007669"/>
    <property type="project" value="TreeGrafter"/>
</dbReference>
<reference evidence="3" key="1">
    <citation type="submission" date="2018-05" db="EMBL/GenBank/DDBJ databases">
        <authorList>
            <person name="Strepis N."/>
        </authorList>
    </citation>
    <scope>NUCLEOTIDE SEQUENCE [LARGE SCALE GENOMIC DNA]</scope>
</reference>
<dbReference type="InterPro" id="IPR053392">
    <property type="entry name" value="Transposase_IS30-like"/>
</dbReference>
<gene>
    <name evidence="2" type="ORF">TART1_0339</name>
</gene>
<evidence type="ECO:0000259" key="1">
    <source>
        <dbReference type="PROSITE" id="PS50994"/>
    </source>
</evidence>
<dbReference type="EMBL" id="UNRR01000007">
    <property type="protein sequence ID" value="SYZ77570.1"/>
    <property type="molecule type" value="Genomic_DNA"/>
</dbReference>
<dbReference type="GO" id="GO:0015074">
    <property type="term" value="P:DNA integration"/>
    <property type="evidence" value="ECO:0007669"/>
    <property type="project" value="InterPro"/>
</dbReference>
<dbReference type="PROSITE" id="PS50994">
    <property type="entry name" value="INTEGRASE"/>
    <property type="match status" value="1"/>
</dbReference>
<dbReference type="AlphaFoldDB" id="A0A383TB54"/>
<evidence type="ECO:0000313" key="2">
    <source>
        <dbReference type="EMBL" id="SYZ77570.1"/>
    </source>
</evidence>
<dbReference type="RefSeq" id="WP_119092395.1">
    <property type="nucleotide sequence ID" value="NZ_UNRR01000007.1"/>
</dbReference>
<feature type="domain" description="Integrase catalytic" evidence="1">
    <location>
        <begin position="185"/>
        <end position="349"/>
    </location>
</feature>
<dbReference type="InterPro" id="IPR051917">
    <property type="entry name" value="Transposase-Integrase"/>
</dbReference>
<dbReference type="Gene3D" id="1.10.10.60">
    <property type="entry name" value="Homeodomain-like"/>
    <property type="match status" value="1"/>
</dbReference>
<proteinExistence type="predicted"/>
<dbReference type="GO" id="GO:0003676">
    <property type="term" value="F:nucleic acid binding"/>
    <property type="evidence" value="ECO:0007669"/>
    <property type="project" value="InterPro"/>
</dbReference>
<accession>A0A383TB54</accession>
<dbReference type="NCBIfam" id="NF033563">
    <property type="entry name" value="transpos_IS30"/>
    <property type="match status" value="1"/>
</dbReference>